<dbReference type="InterPro" id="IPR036291">
    <property type="entry name" value="NAD(P)-bd_dom_sf"/>
</dbReference>
<evidence type="ECO:0000259" key="2">
    <source>
        <dbReference type="Pfam" id="PF01370"/>
    </source>
</evidence>
<organism evidence="3">
    <name type="scientific">uncultured Solirubrobacteraceae bacterium</name>
    <dbReference type="NCBI Taxonomy" id="1162706"/>
    <lineage>
        <taxon>Bacteria</taxon>
        <taxon>Bacillati</taxon>
        <taxon>Actinomycetota</taxon>
        <taxon>Thermoleophilia</taxon>
        <taxon>Solirubrobacterales</taxon>
        <taxon>Solirubrobacteraceae</taxon>
        <taxon>environmental samples</taxon>
    </lineage>
</organism>
<dbReference type="EMBL" id="CADCVR010000019">
    <property type="protein sequence ID" value="CAA9478464.1"/>
    <property type="molecule type" value="Genomic_DNA"/>
</dbReference>
<dbReference type="CDD" id="cd08946">
    <property type="entry name" value="SDR_e"/>
    <property type="match status" value="1"/>
</dbReference>
<evidence type="ECO:0000256" key="1">
    <source>
        <dbReference type="ARBA" id="ARBA00007637"/>
    </source>
</evidence>
<evidence type="ECO:0000313" key="3">
    <source>
        <dbReference type="EMBL" id="CAA9478464.1"/>
    </source>
</evidence>
<name>A0A6J4RQG1_9ACTN</name>
<dbReference type="AlphaFoldDB" id="A0A6J4RQG1"/>
<dbReference type="Pfam" id="PF01370">
    <property type="entry name" value="Epimerase"/>
    <property type="match status" value="1"/>
</dbReference>
<reference evidence="3" key="1">
    <citation type="submission" date="2020-02" db="EMBL/GenBank/DDBJ databases">
        <authorList>
            <person name="Meier V. D."/>
        </authorList>
    </citation>
    <scope>NUCLEOTIDE SEQUENCE</scope>
    <source>
        <strain evidence="3">AVDCRST_MAG53</strain>
    </source>
</reference>
<protein>
    <recommendedName>
        <fullName evidence="2">NAD-dependent epimerase/dehydratase domain-containing protein</fullName>
    </recommendedName>
</protein>
<dbReference type="InterPro" id="IPR001509">
    <property type="entry name" value="Epimerase_deHydtase"/>
</dbReference>
<dbReference type="PANTHER" id="PTHR43000">
    <property type="entry name" value="DTDP-D-GLUCOSE 4,6-DEHYDRATASE-RELATED"/>
    <property type="match status" value="1"/>
</dbReference>
<accession>A0A6J4RQG1</accession>
<proteinExistence type="inferred from homology"/>
<feature type="domain" description="NAD-dependent epimerase/dehydratase" evidence="2">
    <location>
        <begin position="5"/>
        <end position="229"/>
    </location>
</feature>
<dbReference type="Gene3D" id="3.40.50.720">
    <property type="entry name" value="NAD(P)-binding Rossmann-like Domain"/>
    <property type="match status" value="1"/>
</dbReference>
<gene>
    <name evidence="3" type="ORF">AVDCRST_MAG53-603</name>
</gene>
<dbReference type="SUPFAM" id="SSF51735">
    <property type="entry name" value="NAD(P)-binding Rossmann-fold domains"/>
    <property type="match status" value="1"/>
</dbReference>
<comment type="similarity">
    <text evidence="1">Belongs to the NAD(P)-dependent epimerase/dehydratase family.</text>
</comment>
<sequence length="286" mass="30233">MAFLLILGAGYLGAAAAEIALARGDSVLLADNWLTTDRAQLDGLARAGGDVRTADIRSRDQIDALLADGPDRVLLLAAQASRPLSEREPDLTEEINILGVRRVAQAVGALGDAAPSLVFASTLHVYGGRPAGEIGPDHPYGDQGDLTHLSKIYGELCLRMHARRHGFGLSILRMGIVFGPGPVMHSAPESVTVVDTFRRRVAAGDALRIDDPRATIGVVHVADAARILVDETPGRGELRVANVTAETVTVGEVAALARGEQPPRDAPCSYVSPFAYEHALGNHLRP</sequence>